<keyword evidence="3" id="KW-1185">Reference proteome</keyword>
<comment type="caution">
    <text evidence="2">The sequence shown here is derived from an EMBL/GenBank/DDBJ whole genome shotgun (WGS) entry which is preliminary data.</text>
</comment>
<organism evidence="2 3">
    <name type="scientific">Nephila pilipes</name>
    <name type="common">Giant wood spider</name>
    <name type="synonym">Nephila maculata</name>
    <dbReference type="NCBI Taxonomy" id="299642"/>
    <lineage>
        <taxon>Eukaryota</taxon>
        <taxon>Metazoa</taxon>
        <taxon>Ecdysozoa</taxon>
        <taxon>Arthropoda</taxon>
        <taxon>Chelicerata</taxon>
        <taxon>Arachnida</taxon>
        <taxon>Araneae</taxon>
        <taxon>Araneomorphae</taxon>
        <taxon>Entelegynae</taxon>
        <taxon>Araneoidea</taxon>
        <taxon>Nephilidae</taxon>
        <taxon>Nephila</taxon>
    </lineage>
</organism>
<reference evidence="2" key="1">
    <citation type="submission" date="2020-08" db="EMBL/GenBank/DDBJ databases">
        <title>Multicomponent nature underlies the extraordinary mechanical properties of spider dragline silk.</title>
        <authorList>
            <person name="Kono N."/>
            <person name="Nakamura H."/>
            <person name="Mori M."/>
            <person name="Yoshida Y."/>
            <person name="Ohtoshi R."/>
            <person name="Malay A.D."/>
            <person name="Moran D.A.P."/>
            <person name="Tomita M."/>
            <person name="Numata K."/>
            <person name="Arakawa K."/>
        </authorList>
    </citation>
    <scope>NUCLEOTIDE SEQUENCE</scope>
</reference>
<feature type="signal peptide" evidence="1">
    <location>
        <begin position="1"/>
        <end position="23"/>
    </location>
</feature>
<dbReference type="PANTHER" id="PTHR45713">
    <property type="entry name" value="FTP DOMAIN-CONTAINING PROTEIN"/>
    <property type="match status" value="1"/>
</dbReference>
<protein>
    <submittedName>
        <fullName evidence="2">FTP domain-containing protein</fullName>
    </submittedName>
</protein>
<evidence type="ECO:0000313" key="3">
    <source>
        <dbReference type="Proteomes" id="UP000887013"/>
    </source>
</evidence>
<sequence>MEKWKNGLTSIIFLVMWFQCVVARDPTPKAYIKTSGKREKGLGIQRIPERIEVATCLARCQQTPACVCVRIATTGSGICETFTNMSNPNILKTTGFAYYAADMYKKTLETHSLALAKPSYQSSTYRLKNVKYTADRANDGNRNVEGFLQPYFAHTMDGPDSEPYPWWQVDLEDEYVITGIFILNRRNWDPSRKRSEALSKWDTKCLKKSSLCGEHGGGYPEMQWSRKFVSPLAPLYRENIAADRHPSAMIVRKTMPMFC</sequence>
<dbReference type="InterPro" id="IPR051941">
    <property type="entry name" value="BG_Antigen-Binding_Lectin"/>
</dbReference>
<evidence type="ECO:0000256" key="1">
    <source>
        <dbReference type="SAM" id="SignalP"/>
    </source>
</evidence>
<feature type="chain" id="PRO_5036482741" evidence="1">
    <location>
        <begin position="24"/>
        <end position="259"/>
    </location>
</feature>
<dbReference type="Gene3D" id="2.60.120.260">
    <property type="entry name" value="Galactose-binding domain-like"/>
    <property type="match status" value="1"/>
</dbReference>
<keyword evidence="1" id="KW-0732">Signal</keyword>
<dbReference type="EMBL" id="BMAW01041497">
    <property type="protein sequence ID" value="GFS28809.1"/>
    <property type="molecule type" value="Genomic_DNA"/>
</dbReference>
<proteinExistence type="predicted"/>
<dbReference type="AlphaFoldDB" id="A0A8X6I3A4"/>
<name>A0A8X6I3A4_NEPPI</name>
<gene>
    <name evidence="2" type="primary">X975_26032</name>
    <name evidence="2" type="ORF">NPIL_476651</name>
</gene>
<dbReference type="Proteomes" id="UP000887013">
    <property type="component" value="Unassembled WGS sequence"/>
</dbReference>
<dbReference type="SUPFAM" id="SSF49785">
    <property type="entry name" value="Galactose-binding domain-like"/>
    <property type="match status" value="1"/>
</dbReference>
<evidence type="ECO:0000313" key="2">
    <source>
        <dbReference type="EMBL" id="GFS28809.1"/>
    </source>
</evidence>
<dbReference type="InterPro" id="IPR008979">
    <property type="entry name" value="Galactose-bd-like_sf"/>
</dbReference>
<accession>A0A8X6I3A4</accession>
<dbReference type="OrthoDB" id="6102375at2759"/>
<dbReference type="PANTHER" id="PTHR45713:SF6">
    <property type="entry name" value="F5_8 TYPE C DOMAIN-CONTAINING PROTEIN"/>
    <property type="match status" value="1"/>
</dbReference>